<dbReference type="EMBL" id="CP036402">
    <property type="protein sequence ID" value="QBI18532.1"/>
    <property type="molecule type" value="Genomic_DNA"/>
</dbReference>
<dbReference type="InterPro" id="IPR051914">
    <property type="entry name" value="FAD-linked_OxidoTrans_Type4"/>
</dbReference>
<proteinExistence type="inferred from homology"/>
<dbReference type="InterPro" id="IPR016169">
    <property type="entry name" value="FAD-bd_PCMH_sub2"/>
</dbReference>
<evidence type="ECO:0000256" key="4">
    <source>
        <dbReference type="ARBA" id="ARBA00023002"/>
    </source>
</evidence>
<evidence type="ECO:0000259" key="5">
    <source>
        <dbReference type="PROSITE" id="PS51387"/>
    </source>
</evidence>
<evidence type="ECO:0000313" key="7">
    <source>
        <dbReference type="Proteomes" id="UP000291469"/>
    </source>
</evidence>
<dbReference type="FunFam" id="3.30.70.2740:FF:000001">
    <property type="entry name" value="D-lactate dehydrogenase mitochondrial"/>
    <property type="match status" value="1"/>
</dbReference>
<dbReference type="PANTHER" id="PTHR42934:SF1">
    <property type="entry name" value="GLYCOLATE OXIDASE SUBUNIT GLCD"/>
    <property type="match status" value="1"/>
</dbReference>
<dbReference type="PROSITE" id="PS51387">
    <property type="entry name" value="FAD_PCMH"/>
    <property type="match status" value="1"/>
</dbReference>
<dbReference type="InterPro" id="IPR006094">
    <property type="entry name" value="Oxid_FAD_bind_N"/>
</dbReference>
<dbReference type="Gene3D" id="3.30.465.10">
    <property type="match status" value="1"/>
</dbReference>
<name>A0A411YBI5_9ACTN</name>
<dbReference type="InterPro" id="IPR004113">
    <property type="entry name" value="FAD-bd_oxidored_4_C"/>
</dbReference>
<organism evidence="6 7">
    <name type="scientific">Egibacter rhizosphaerae</name>
    <dbReference type="NCBI Taxonomy" id="1670831"/>
    <lineage>
        <taxon>Bacteria</taxon>
        <taxon>Bacillati</taxon>
        <taxon>Actinomycetota</taxon>
        <taxon>Nitriliruptoria</taxon>
        <taxon>Egibacterales</taxon>
        <taxon>Egibacteraceae</taxon>
        <taxon>Egibacter</taxon>
    </lineage>
</organism>
<evidence type="ECO:0000256" key="3">
    <source>
        <dbReference type="ARBA" id="ARBA00022827"/>
    </source>
</evidence>
<keyword evidence="3" id="KW-0274">FAD</keyword>
<dbReference type="GO" id="GO:0016491">
    <property type="term" value="F:oxidoreductase activity"/>
    <property type="evidence" value="ECO:0007669"/>
    <property type="project" value="UniProtKB-KW"/>
</dbReference>
<dbReference type="Gene3D" id="3.30.70.2190">
    <property type="match status" value="1"/>
</dbReference>
<dbReference type="GO" id="GO:0071949">
    <property type="term" value="F:FAD binding"/>
    <property type="evidence" value="ECO:0007669"/>
    <property type="project" value="InterPro"/>
</dbReference>
<dbReference type="KEGG" id="erz:ER308_02415"/>
<dbReference type="Gene3D" id="3.30.70.2740">
    <property type="match status" value="1"/>
</dbReference>
<dbReference type="SUPFAM" id="SSF56176">
    <property type="entry name" value="FAD-binding/transporter-associated domain-like"/>
    <property type="match status" value="1"/>
</dbReference>
<dbReference type="OrthoDB" id="9811557at2"/>
<evidence type="ECO:0000313" key="6">
    <source>
        <dbReference type="EMBL" id="QBI18532.1"/>
    </source>
</evidence>
<dbReference type="InterPro" id="IPR016166">
    <property type="entry name" value="FAD-bd_PCMH"/>
</dbReference>
<dbReference type="InterPro" id="IPR016167">
    <property type="entry name" value="FAD-bd_PCMH_sub1"/>
</dbReference>
<dbReference type="InterPro" id="IPR016164">
    <property type="entry name" value="FAD-linked_Oxase-like_C"/>
</dbReference>
<feature type="domain" description="FAD-binding PCMH-type" evidence="5">
    <location>
        <begin position="52"/>
        <end position="230"/>
    </location>
</feature>
<dbReference type="InterPro" id="IPR036318">
    <property type="entry name" value="FAD-bd_PCMH-like_sf"/>
</dbReference>
<keyword evidence="2" id="KW-0285">Flavoprotein</keyword>
<dbReference type="Pfam" id="PF01565">
    <property type="entry name" value="FAD_binding_4"/>
    <property type="match status" value="1"/>
</dbReference>
<accession>A0A411YBI5</accession>
<dbReference type="Proteomes" id="UP000291469">
    <property type="component" value="Chromosome"/>
</dbReference>
<evidence type="ECO:0000256" key="2">
    <source>
        <dbReference type="ARBA" id="ARBA00022630"/>
    </source>
</evidence>
<comment type="similarity">
    <text evidence="1">Belongs to the FAD-binding oxidoreductase/transferase type 4 family.</text>
</comment>
<protein>
    <submittedName>
        <fullName evidence="6">FAD-binding protein</fullName>
    </submittedName>
</protein>
<dbReference type="PANTHER" id="PTHR42934">
    <property type="entry name" value="GLYCOLATE OXIDASE SUBUNIT GLCD"/>
    <property type="match status" value="1"/>
</dbReference>
<reference evidence="6 7" key="1">
    <citation type="submission" date="2019-01" db="EMBL/GenBank/DDBJ databases">
        <title>Egibacter rhizosphaerae EGI 80759T.</title>
        <authorList>
            <person name="Chen D.-D."/>
            <person name="Tian Y."/>
            <person name="Jiao J.-Y."/>
            <person name="Zhang X.-T."/>
            <person name="Zhang Y.-G."/>
            <person name="Zhang Y."/>
            <person name="Xiao M."/>
            <person name="Shu W.-S."/>
            <person name="Li W.-J."/>
        </authorList>
    </citation>
    <scope>NUCLEOTIDE SEQUENCE [LARGE SCALE GENOMIC DNA]</scope>
    <source>
        <strain evidence="6 7">EGI 80759</strain>
    </source>
</reference>
<gene>
    <name evidence="6" type="ORF">ER308_02415</name>
</gene>
<sequence>MASCRGCGRMASMVIPNGVADLFAELVDIVGADGVHVGTFNRALYRSDAGPLNAEPLGVCLPGKSEEVERVVGACARRGVAMTPRGAGTGLAGGTVPLHRTLVVSLARMDRVTELDVEAGTALIEPGVVNSDLDAMVAPHGLRFAPDPSSQVACTLGGNVATNAGGAHCLAYGVTSAHVLELDLVDVHGRRHRLDGPAHEHDGYDLRGVTVGSEGTIGFVTSARLRLQPSPDAIRTVLAAFPSVRTAAESVADIVAEGAGPAALELMDKEAVRCVEPYARAGYPLDAGAVLLAEFEGPEGAVEHGLGIALAAVARHGSADPTIARTEDERARLWKGRKAIGGAVAGVAPDYYLHDVVVPRSRLADVLEEVGRIATDEQVTIVNAVHAGDGNLHPIIAFDRRDREEVARTLRAGERIVEVAIANGGVVSGEHGIGLEKQAFLCEDGIMTAEDRAFQARLRDALDDLGLANPGKVLPAPATCAEAQHTLVPEGAWI</sequence>
<keyword evidence="7" id="KW-1185">Reference proteome</keyword>
<dbReference type="Gene3D" id="3.30.43.10">
    <property type="entry name" value="Uridine Diphospho-n-acetylenolpyruvylglucosamine Reductase, domain 2"/>
    <property type="match status" value="1"/>
</dbReference>
<dbReference type="SUPFAM" id="SSF55103">
    <property type="entry name" value="FAD-linked oxidases, C-terminal domain"/>
    <property type="match status" value="1"/>
</dbReference>
<evidence type="ECO:0000256" key="1">
    <source>
        <dbReference type="ARBA" id="ARBA00008000"/>
    </source>
</evidence>
<dbReference type="AlphaFoldDB" id="A0A411YBI5"/>
<dbReference type="Pfam" id="PF02913">
    <property type="entry name" value="FAD-oxidase_C"/>
    <property type="match status" value="1"/>
</dbReference>
<keyword evidence="4" id="KW-0560">Oxidoreductase</keyword>